<keyword evidence="7" id="KW-0675">Receptor</keyword>
<keyword evidence="5" id="KW-0732">Signal</keyword>
<evidence type="ECO:0000256" key="1">
    <source>
        <dbReference type="ARBA" id="ARBA00004442"/>
    </source>
</evidence>
<dbReference type="EMBL" id="MORL01000003">
    <property type="protein sequence ID" value="OIN59715.1"/>
    <property type="molecule type" value="Genomic_DNA"/>
</dbReference>
<evidence type="ECO:0000259" key="6">
    <source>
        <dbReference type="Pfam" id="PF14905"/>
    </source>
</evidence>
<feature type="region of interest" description="Disordered" evidence="4">
    <location>
        <begin position="798"/>
        <end position="817"/>
    </location>
</feature>
<evidence type="ECO:0000256" key="5">
    <source>
        <dbReference type="SAM" id="SignalP"/>
    </source>
</evidence>
<sequence length="817" mass="91794">MKTFITSTFIAALLATTTWAQNPVRGTVRGTVVDGAGKGLEFVTMMLVKAKDSTLVKGAVSDVSGKYDFESIGAGQYRVLAQQLGFRKTYSEAFTLDQNHPFAELPALAMLEESKNLNEVKITAKKPFIEQEIDRTVVNVENSIVSSGSTALEVLEKAPGVTIDRQTDQLQLKGKSGVIVMIDGKQTYLSSADVANLLKNTPSDNIEKIEIITNPSSKYDAAGNVGIINIRMKKNKNFGTNGTLTLGAGYGRFEKANTNLSLNHRVGKINAFGNYSYFHNRRFQMNEIYRTIPNGTSLTYFEQNSYRPNRFDGHNVRAGLDYFVSKKSTIGFLTTGFINDWQQLNAFNYTTIKDANGNITLKPTTNVGVKNKWSNLTGNVNYKYDFDGKGRELTADMDYSYFDGDSYNNLSTTYQDAKGNTVRPAEIVRNIMPSAINIWAFKSDYVHPMAKGGKFEAGVKSSYVSSDNNMSYDDFVDGRWVPNAGQSNQFIYTEKINAVYTNYSGKIDKRTTFQAGVRVENTQSRGNSVTLNKVVDRSYTNLFPTVFLSRQLDTNNVLNLSYSRRIDRPNYQNLNPFRFYLDPYTYKEGNPYLRPQFTNSFQLTHVYKGAFSTSLGYSRTTDVIVDEVPGQIAEKNITYVITDNLATQDNVNLTISFPVRVNKWWTMQNNVTAYYNRFNSPYLGAQYNVSFVAYNLYTSNSFVLGKGFTAELSGWYNSPGVYGFYRYQPQGAFSMGVQKSVLNKKGTLKVNINDPLWLNRFNGIAQYQDINFRVKAGWESRIVRATFTYRFGNQNVKGARQRQSATSAEQSRAGGNN</sequence>
<dbReference type="Pfam" id="PF13620">
    <property type="entry name" value="CarboxypepD_reg"/>
    <property type="match status" value="1"/>
</dbReference>
<dbReference type="Gene3D" id="2.170.130.10">
    <property type="entry name" value="TonB-dependent receptor, plug domain"/>
    <property type="match status" value="1"/>
</dbReference>
<keyword evidence="8" id="KW-1185">Reference proteome</keyword>
<feature type="signal peptide" evidence="5">
    <location>
        <begin position="1"/>
        <end position="20"/>
    </location>
</feature>
<keyword evidence="2" id="KW-0472">Membrane</keyword>
<dbReference type="InterPro" id="IPR036942">
    <property type="entry name" value="Beta-barrel_TonB_sf"/>
</dbReference>
<dbReference type="OrthoDB" id="905812at2"/>
<dbReference type="GO" id="GO:0009279">
    <property type="term" value="C:cell outer membrane"/>
    <property type="evidence" value="ECO:0007669"/>
    <property type="project" value="UniProtKB-SubCell"/>
</dbReference>
<dbReference type="SUPFAM" id="SSF49464">
    <property type="entry name" value="Carboxypeptidase regulatory domain-like"/>
    <property type="match status" value="1"/>
</dbReference>
<protein>
    <submittedName>
        <fullName evidence="7">TonB-dependent receptor</fullName>
    </submittedName>
</protein>
<name>A0A1S2VND0_9BACT</name>
<gene>
    <name evidence="7" type="ORF">BLX24_07560</name>
</gene>
<comment type="subcellular location">
    <subcellularLocation>
        <location evidence="1">Cell outer membrane</location>
    </subcellularLocation>
</comment>
<dbReference type="Gene3D" id="2.40.170.20">
    <property type="entry name" value="TonB-dependent receptor, beta-barrel domain"/>
    <property type="match status" value="1"/>
</dbReference>
<dbReference type="Pfam" id="PF14905">
    <property type="entry name" value="OMP_b-brl_3"/>
    <property type="match status" value="1"/>
</dbReference>
<feature type="chain" id="PRO_5010186034" evidence="5">
    <location>
        <begin position="21"/>
        <end position="817"/>
    </location>
</feature>
<dbReference type="AlphaFoldDB" id="A0A1S2VND0"/>
<keyword evidence="3" id="KW-0998">Cell outer membrane</keyword>
<dbReference type="RefSeq" id="WP_071502513.1">
    <property type="nucleotide sequence ID" value="NZ_MORL01000003.1"/>
</dbReference>
<evidence type="ECO:0000313" key="8">
    <source>
        <dbReference type="Proteomes" id="UP000181790"/>
    </source>
</evidence>
<feature type="domain" description="Outer membrane protein beta-barrel" evidence="6">
    <location>
        <begin position="385"/>
        <end position="789"/>
    </location>
</feature>
<dbReference type="PANTHER" id="PTHR40980:SF4">
    <property type="entry name" value="TONB-DEPENDENT RECEPTOR-LIKE BETA-BARREL DOMAIN-CONTAINING PROTEIN"/>
    <property type="match status" value="1"/>
</dbReference>
<dbReference type="SUPFAM" id="SSF56935">
    <property type="entry name" value="Porins"/>
    <property type="match status" value="1"/>
</dbReference>
<organism evidence="7 8">
    <name type="scientific">Arsenicibacter rosenii</name>
    <dbReference type="NCBI Taxonomy" id="1750698"/>
    <lineage>
        <taxon>Bacteria</taxon>
        <taxon>Pseudomonadati</taxon>
        <taxon>Bacteroidota</taxon>
        <taxon>Cytophagia</taxon>
        <taxon>Cytophagales</taxon>
        <taxon>Spirosomataceae</taxon>
        <taxon>Arsenicibacter</taxon>
    </lineage>
</organism>
<evidence type="ECO:0000256" key="4">
    <source>
        <dbReference type="SAM" id="MobiDB-lite"/>
    </source>
</evidence>
<dbReference type="InterPro" id="IPR008969">
    <property type="entry name" value="CarboxyPept-like_regulatory"/>
</dbReference>
<accession>A0A1S2VND0</accession>
<proteinExistence type="predicted"/>
<evidence type="ECO:0000256" key="2">
    <source>
        <dbReference type="ARBA" id="ARBA00023136"/>
    </source>
</evidence>
<evidence type="ECO:0000313" key="7">
    <source>
        <dbReference type="EMBL" id="OIN59715.1"/>
    </source>
</evidence>
<dbReference type="InterPro" id="IPR041700">
    <property type="entry name" value="OMP_b-brl_3"/>
</dbReference>
<evidence type="ECO:0000256" key="3">
    <source>
        <dbReference type="ARBA" id="ARBA00023237"/>
    </source>
</evidence>
<comment type="caution">
    <text evidence="7">The sequence shown here is derived from an EMBL/GenBank/DDBJ whole genome shotgun (WGS) entry which is preliminary data.</text>
</comment>
<reference evidence="7 8" key="1">
    <citation type="submission" date="2016-10" db="EMBL/GenBank/DDBJ databases">
        <title>Arsenicibacter rosenii gen. nov., sp. nov., an efficient arsenic-methylating bacterium isolated from an arsenic-contaminated paddy soil.</title>
        <authorList>
            <person name="Huang K."/>
        </authorList>
    </citation>
    <scope>NUCLEOTIDE SEQUENCE [LARGE SCALE GENOMIC DNA]</scope>
    <source>
        <strain evidence="7 8">SM-1</strain>
    </source>
</reference>
<dbReference type="PANTHER" id="PTHR40980">
    <property type="entry name" value="PLUG DOMAIN-CONTAINING PROTEIN"/>
    <property type="match status" value="1"/>
</dbReference>
<dbReference type="InterPro" id="IPR037066">
    <property type="entry name" value="Plug_dom_sf"/>
</dbReference>
<dbReference type="Proteomes" id="UP000181790">
    <property type="component" value="Unassembled WGS sequence"/>
</dbReference>